<evidence type="ECO:0000256" key="1">
    <source>
        <dbReference type="ARBA" id="ARBA00010552"/>
    </source>
</evidence>
<proteinExistence type="inferred from homology"/>
<dbReference type="SUPFAM" id="SSF55298">
    <property type="entry name" value="YjgF-like"/>
    <property type="match status" value="1"/>
</dbReference>
<dbReference type="Gene3D" id="3.30.1330.40">
    <property type="entry name" value="RutC-like"/>
    <property type="match status" value="1"/>
</dbReference>
<comment type="similarity">
    <text evidence="1">Belongs to the RutC family.</text>
</comment>
<dbReference type="PANTHER" id="PTHR11803">
    <property type="entry name" value="2-IMINOBUTANOATE/2-IMINOPROPANOATE DEAMINASE RIDA"/>
    <property type="match status" value="1"/>
</dbReference>
<dbReference type="KEGG" id="eio:H9L01_07490"/>
<dbReference type="CDD" id="cd00448">
    <property type="entry name" value="YjgF_YER057c_UK114_family"/>
    <property type="match status" value="1"/>
</dbReference>
<evidence type="ECO:0000313" key="2">
    <source>
        <dbReference type="EMBL" id="QNN60207.1"/>
    </source>
</evidence>
<dbReference type="EMBL" id="CP060715">
    <property type="protein sequence ID" value="QNN60207.1"/>
    <property type="molecule type" value="Genomic_DNA"/>
</dbReference>
<organism evidence="2 3">
    <name type="scientific">Erysipelothrix inopinata</name>
    <dbReference type="NCBI Taxonomy" id="225084"/>
    <lineage>
        <taxon>Bacteria</taxon>
        <taxon>Bacillati</taxon>
        <taxon>Bacillota</taxon>
        <taxon>Erysipelotrichia</taxon>
        <taxon>Erysipelotrichales</taxon>
        <taxon>Erysipelotrichaceae</taxon>
        <taxon>Erysipelothrix</taxon>
    </lineage>
</organism>
<accession>A0A7G9RX82</accession>
<dbReference type="RefSeq" id="WP_187533339.1">
    <property type="nucleotide sequence ID" value="NZ_CBCSHU010000018.1"/>
</dbReference>
<sequence>MQKNQLRPKKGPKPLGPYSTAIEINQMLYISAQLPLNDEGDVVGDDIAAQTRKVIDNIEAILNFRNLELDHVVSTTIYLQDLDDFNKVNQMIAIYFSHPYPVRTCMEVTRLPKNALVQIECVAYTEGDFVYEDDDEECDGCACE</sequence>
<dbReference type="AlphaFoldDB" id="A0A7G9RX82"/>
<keyword evidence="3" id="KW-1185">Reference proteome</keyword>
<dbReference type="FunFam" id="3.30.1330.40:FF:000001">
    <property type="entry name" value="L-PSP family endoribonuclease"/>
    <property type="match status" value="1"/>
</dbReference>
<dbReference type="PANTHER" id="PTHR11803:SF39">
    <property type="entry name" value="2-IMINOBUTANOATE_2-IMINOPROPANOATE DEAMINASE"/>
    <property type="match status" value="1"/>
</dbReference>
<protein>
    <submittedName>
        <fullName evidence="2">Reactive intermediate/imine deaminase</fullName>
    </submittedName>
</protein>
<dbReference type="InterPro" id="IPR006056">
    <property type="entry name" value="RidA"/>
</dbReference>
<dbReference type="Pfam" id="PF01042">
    <property type="entry name" value="Ribonuc_L-PSP"/>
    <property type="match status" value="1"/>
</dbReference>
<reference evidence="2 3" key="1">
    <citation type="submission" date="2020-08" db="EMBL/GenBank/DDBJ databases">
        <title>Genome sequence of Erysipelothrix inopinata DSM 15511T.</title>
        <authorList>
            <person name="Hyun D.-W."/>
            <person name="Bae J.-W."/>
        </authorList>
    </citation>
    <scope>NUCLEOTIDE SEQUENCE [LARGE SCALE GENOMIC DNA]</scope>
    <source>
        <strain evidence="2 3">DSM 15511</strain>
    </source>
</reference>
<dbReference type="GO" id="GO:0019239">
    <property type="term" value="F:deaminase activity"/>
    <property type="evidence" value="ECO:0007669"/>
    <property type="project" value="TreeGrafter"/>
</dbReference>
<evidence type="ECO:0000313" key="3">
    <source>
        <dbReference type="Proteomes" id="UP000515928"/>
    </source>
</evidence>
<dbReference type="InterPro" id="IPR035959">
    <property type="entry name" value="RutC-like_sf"/>
</dbReference>
<dbReference type="InterPro" id="IPR006175">
    <property type="entry name" value="YjgF/YER057c/UK114"/>
</dbReference>
<name>A0A7G9RX82_9FIRM</name>
<dbReference type="NCBIfam" id="TIGR00004">
    <property type="entry name" value="Rid family detoxifying hydrolase"/>
    <property type="match status" value="1"/>
</dbReference>
<dbReference type="Proteomes" id="UP000515928">
    <property type="component" value="Chromosome"/>
</dbReference>
<dbReference type="GO" id="GO:0005829">
    <property type="term" value="C:cytosol"/>
    <property type="evidence" value="ECO:0007669"/>
    <property type="project" value="TreeGrafter"/>
</dbReference>
<gene>
    <name evidence="2" type="ORF">H9L01_07490</name>
</gene>